<dbReference type="Proteomes" id="UP001300383">
    <property type="component" value="Unassembled WGS sequence"/>
</dbReference>
<gene>
    <name evidence="1" type="ORF">QJ036_05655</name>
</gene>
<dbReference type="AlphaFoldDB" id="A0AAP4BA94"/>
<sequence>MTKRNKAVLAVLGLLVLAGIFVFRFCSDREGFTGSRVKNPDAYLLDIKKMNGTDLHTLELHKEDVLQIRFETVKGELYMEIKAPDGTAIYRGNGKETTDFNINILESGVYTIVVEARHAKGTIYIQLKE</sequence>
<dbReference type="Gene3D" id="2.60.120.380">
    <property type="match status" value="1"/>
</dbReference>
<protein>
    <submittedName>
        <fullName evidence="1">Uncharacterized protein</fullName>
    </submittedName>
</protein>
<dbReference type="RefSeq" id="WP_283230471.1">
    <property type="nucleotide sequence ID" value="NZ_JASGBQ010000006.1"/>
</dbReference>
<keyword evidence="2" id="KW-1185">Reference proteome</keyword>
<accession>A0AAP4BA94</accession>
<reference evidence="1 2" key="1">
    <citation type="submission" date="2023-05" db="EMBL/GenBank/DDBJ databases">
        <title>[ruminococcus] sp. nov., isolated from a pig farm feces dump.</title>
        <authorList>
            <person name="Chang Y.-H."/>
        </authorList>
    </citation>
    <scope>NUCLEOTIDE SEQUENCE [LARGE SCALE GENOMIC DNA]</scope>
    <source>
        <strain evidence="1 2">YH-rum2234</strain>
    </source>
</reference>
<name>A0AAP4BA94_9FIRM</name>
<evidence type="ECO:0000313" key="2">
    <source>
        <dbReference type="Proteomes" id="UP001300383"/>
    </source>
</evidence>
<dbReference type="EMBL" id="JASGBQ010000006">
    <property type="protein sequence ID" value="MDI9241965.1"/>
    <property type="molecule type" value="Genomic_DNA"/>
</dbReference>
<evidence type="ECO:0000313" key="1">
    <source>
        <dbReference type="EMBL" id="MDI9241965.1"/>
    </source>
</evidence>
<comment type="caution">
    <text evidence="1">The sequence shown here is derived from an EMBL/GenBank/DDBJ whole genome shotgun (WGS) entry which is preliminary data.</text>
</comment>
<proteinExistence type="predicted"/>
<organism evidence="1 2">
    <name type="scientific">Fusibacillus kribbianus</name>
    <dbReference type="NCBI Taxonomy" id="3044208"/>
    <lineage>
        <taxon>Bacteria</taxon>
        <taxon>Bacillati</taxon>
        <taxon>Bacillota</taxon>
        <taxon>Clostridia</taxon>
        <taxon>Lachnospirales</taxon>
        <taxon>Lachnospiraceae</taxon>
        <taxon>Fusibacillus</taxon>
    </lineage>
</organism>